<dbReference type="GO" id="GO:0003824">
    <property type="term" value="F:catalytic activity"/>
    <property type="evidence" value="ECO:0007669"/>
    <property type="project" value="InterPro"/>
</dbReference>
<organism evidence="2 3">
    <name type="scientific">Coemansia thaxteri</name>
    <dbReference type="NCBI Taxonomy" id="2663907"/>
    <lineage>
        <taxon>Eukaryota</taxon>
        <taxon>Fungi</taxon>
        <taxon>Fungi incertae sedis</taxon>
        <taxon>Zoopagomycota</taxon>
        <taxon>Kickxellomycotina</taxon>
        <taxon>Kickxellomycetes</taxon>
        <taxon>Kickxellales</taxon>
        <taxon>Kickxellaceae</taxon>
        <taxon>Coemansia</taxon>
    </lineage>
</organism>
<dbReference type="InterPro" id="IPR040442">
    <property type="entry name" value="Pyrv_kinase-like_dom_sf"/>
</dbReference>
<feature type="region of interest" description="Disordered" evidence="1">
    <location>
        <begin position="100"/>
        <end position="143"/>
    </location>
</feature>
<dbReference type="Proteomes" id="UP001150907">
    <property type="component" value="Unassembled WGS sequence"/>
</dbReference>
<feature type="region of interest" description="Disordered" evidence="1">
    <location>
        <begin position="1"/>
        <end position="35"/>
    </location>
</feature>
<dbReference type="Gene3D" id="3.20.20.60">
    <property type="entry name" value="Phosphoenolpyruvate-binding domains"/>
    <property type="match status" value="1"/>
</dbReference>
<dbReference type="AlphaFoldDB" id="A0A9W8BPA6"/>
<feature type="compositionally biased region" description="Low complexity" evidence="1">
    <location>
        <begin position="245"/>
        <end position="266"/>
    </location>
</feature>
<evidence type="ECO:0000256" key="1">
    <source>
        <dbReference type="SAM" id="MobiDB-lite"/>
    </source>
</evidence>
<keyword evidence="3" id="KW-1185">Reference proteome</keyword>
<evidence type="ECO:0000313" key="2">
    <source>
        <dbReference type="EMBL" id="KAJ2008474.1"/>
    </source>
</evidence>
<reference evidence="2" key="1">
    <citation type="submission" date="2022-07" db="EMBL/GenBank/DDBJ databases">
        <title>Phylogenomic reconstructions and comparative analyses of Kickxellomycotina fungi.</title>
        <authorList>
            <person name="Reynolds N.K."/>
            <person name="Stajich J.E."/>
            <person name="Barry K."/>
            <person name="Grigoriev I.V."/>
            <person name="Crous P."/>
            <person name="Smith M.E."/>
        </authorList>
    </citation>
    <scope>NUCLEOTIDE SEQUENCE</scope>
    <source>
        <strain evidence="2">IMI 214461</strain>
    </source>
</reference>
<dbReference type="SUPFAM" id="SSF51621">
    <property type="entry name" value="Phosphoenolpyruvate/pyruvate domain"/>
    <property type="match status" value="1"/>
</dbReference>
<gene>
    <name evidence="2" type="ORF">H4R26_000170</name>
</gene>
<proteinExistence type="predicted"/>
<feature type="region of interest" description="Disordered" evidence="1">
    <location>
        <begin position="191"/>
        <end position="268"/>
    </location>
</feature>
<sequence>MKREGTPSGVGGAKERPIRVELETEAPVRKPGRPRLDISANFQDTGEMANHSHRLVWCIACIKSGRELYRRDRLPARGDLMQRHLMTCKYVDESVRQRFRTPARSGSVSSGGEGRRGNADSARGIPSTAHSIPDSTRSIPSAGHSIPSITHIIPGAHVSTQSIAASGCQLPPINLLSSLLPPYAPRALESHSPLHVPRAHERQSVSPRASESHSPLPATRTRENNSPLPATRAHENYSLSRPHPYARVSPASSASSGSAAHTTPAPHVTPMRRLLAAPGLHVGVELRVASGDAARAAAGAGFAWALVAVDAAQLRAGAAAQMVGAAAPCVCAVRVAGAAWVRYAVDAGAAAVVVPAAECRAAAAECRRMHVAVVAEPAAADLAAVEAAVAAAAAADAAVLLPRDVAEHVADAALAAARRLGVPLGIVCRPADAPAAARRGFRLAVVAADVDLIAAAAAEHLRLALAAETP</sequence>
<feature type="compositionally biased region" description="Basic and acidic residues" evidence="1">
    <location>
        <begin position="13"/>
        <end position="28"/>
    </location>
</feature>
<comment type="caution">
    <text evidence="2">The sequence shown here is derived from an EMBL/GenBank/DDBJ whole genome shotgun (WGS) entry which is preliminary data.</text>
</comment>
<feature type="compositionally biased region" description="Polar residues" evidence="1">
    <location>
        <begin position="128"/>
        <end position="139"/>
    </location>
</feature>
<dbReference type="InterPro" id="IPR015813">
    <property type="entry name" value="Pyrv/PenolPyrv_kinase-like_dom"/>
</dbReference>
<protein>
    <submittedName>
        <fullName evidence="2">Uncharacterized protein</fullName>
    </submittedName>
</protein>
<accession>A0A9W8BPA6</accession>
<dbReference type="EMBL" id="JANBQF010000004">
    <property type="protein sequence ID" value="KAJ2008474.1"/>
    <property type="molecule type" value="Genomic_DNA"/>
</dbReference>
<evidence type="ECO:0000313" key="3">
    <source>
        <dbReference type="Proteomes" id="UP001150907"/>
    </source>
</evidence>
<dbReference type="OrthoDB" id="1621678at2759"/>
<name>A0A9W8BPA6_9FUNG</name>
<feature type="compositionally biased region" description="Polar residues" evidence="1">
    <location>
        <begin position="204"/>
        <end position="213"/>
    </location>
</feature>